<feature type="transmembrane region" description="Helical" evidence="1">
    <location>
        <begin position="12"/>
        <end position="32"/>
    </location>
</feature>
<sequence>MKSVFRVLGLDWIDSSSVLIFVFVFLLLSDVWKNRAPRNFPPGPWPLPFVGHLHLLDLSRMHLQFSKVSNEMSCWFQWLSMEDTPEICSSDTQKLWPGQENP</sequence>
<protein>
    <submittedName>
        <fullName evidence="2">Uncharacterized protein</fullName>
    </submittedName>
</protein>
<evidence type="ECO:0000313" key="2">
    <source>
        <dbReference type="Ensembl" id="ENSPMEP00000019448.1"/>
    </source>
</evidence>
<accession>A0A3B3XX12</accession>
<dbReference type="Proteomes" id="UP000261480">
    <property type="component" value="Unplaced"/>
</dbReference>
<dbReference type="GO" id="GO:0004497">
    <property type="term" value="F:monooxygenase activity"/>
    <property type="evidence" value="ECO:0007669"/>
    <property type="project" value="InterPro"/>
</dbReference>
<dbReference type="InterPro" id="IPR036396">
    <property type="entry name" value="Cyt_P450_sf"/>
</dbReference>
<keyword evidence="1" id="KW-1133">Transmembrane helix</keyword>
<keyword evidence="1" id="KW-0472">Membrane</keyword>
<evidence type="ECO:0000256" key="1">
    <source>
        <dbReference type="SAM" id="Phobius"/>
    </source>
</evidence>
<reference evidence="2" key="1">
    <citation type="submission" date="2025-08" db="UniProtKB">
        <authorList>
            <consortium name="Ensembl"/>
        </authorList>
    </citation>
    <scope>IDENTIFICATION</scope>
</reference>
<keyword evidence="3" id="KW-1185">Reference proteome</keyword>
<dbReference type="AlphaFoldDB" id="A0A3B3XX12"/>
<dbReference type="Ensembl" id="ENSPMET00000028834.1">
    <property type="protein sequence ID" value="ENSPMEP00000019448.1"/>
    <property type="gene ID" value="ENSPMEG00000022453.1"/>
</dbReference>
<dbReference type="GO" id="GO:0016705">
    <property type="term" value="F:oxidoreductase activity, acting on paired donors, with incorporation or reduction of molecular oxygen"/>
    <property type="evidence" value="ECO:0007669"/>
    <property type="project" value="InterPro"/>
</dbReference>
<organism evidence="2 3">
    <name type="scientific">Poecilia mexicana</name>
    <dbReference type="NCBI Taxonomy" id="48701"/>
    <lineage>
        <taxon>Eukaryota</taxon>
        <taxon>Metazoa</taxon>
        <taxon>Chordata</taxon>
        <taxon>Craniata</taxon>
        <taxon>Vertebrata</taxon>
        <taxon>Euteleostomi</taxon>
        <taxon>Actinopterygii</taxon>
        <taxon>Neopterygii</taxon>
        <taxon>Teleostei</taxon>
        <taxon>Neoteleostei</taxon>
        <taxon>Acanthomorphata</taxon>
        <taxon>Ovalentaria</taxon>
        <taxon>Atherinomorphae</taxon>
        <taxon>Cyprinodontiformes</taxon>
        <taxon>Poeciliidae</taxon>
        <taxon>Poeciliinae</taxon>
        <taxon>Poecilia</taxon>
    </lineage>
</organism>
<dbReference type="GO" id="GO:0020037">
    <property type="term" value="F:heme binding"/>
    <property type="evidence" value="ECO:0007669"/>
    <property type="project" value="InterPro"/>
</dbReference>
<proteinExistence type="predicted"/>
<dbReference type="SUPFAM" id="SSF48264">
    <property type="entry name" value="Cytochrome P450"/>
    <property type="match status" value="1"/>
</dbReference>
<dbReference type="GO" id="GO:0005506">
    <property type="term" value="F:iron ion binding"/>
    <property type="evidence" value="ECO:0007669"/>
    <property type="project" value="InterPro"/>
</dbReference>
<reference evidence="2" key="2">
    <citation type="submission" date="2025-09" db="UniProtKB">
        <authorList>
            <consortium name="Ensembl"/>
        </authorList>
    </citation>
    <scope>IDENTIFICATION</scope>
</reference>
<evidence type="ECO:0000313" key="3">
    <source>
        <dbReference type="Proteomes" id="UP000261480"/>
    </source>
</evidence>
<keyword evidence="1" id="KW-0812">Transmembrane</keyword>
<name>A0A3B3XX12_9TELE</name>
<dbReference type="Gene3D" id="1.10.630.10">
    <property type="entry name" value="Cytochrome P450"/>
    <property type="match status" value="1"/>
</dbReference>
<dbReference type="STRING" id="48701.ENSPMEP00000019448"/>